<organism evidence="2 3">
    <name type="scientific">Aestuariivirga litoralis</name>
    <dbReference type="NCBI Taxonomy" id="2650924"/>
    <lineage>
        <taxon>Bacteria</taxon>
        <taxon>Pseudomonadati</taxon>
        <taxon>Pseudomonadota</taxon>
        <taxon>Alphaproteobacteria</taxon>
        <taxon>Hyphomicrobiales</taxon>
        <taxon>Aestuariivirgaceae</taxon>
        <taxon>Aestuariivirga</taxon>
    </lineage>
</organism>
<comment type="caution">
    <text evidence="2">The sequence shown here is derived from an EMBL/GenBank/DDBJ whole genome shotgun (WGS) entry which is preliminary data.</text>
</comment>
<gene>
    <name evidence="2" type="ORF">DK847_09815</name>
</gene>
<accession>A0A2W2AMZ9</accession>
<dbReference type="Pfam" id="PF08238">
    <property type="entry name" value="Sel1"/>
    <property type="match status" value="5"/>
</dbReference>
<dbReference type="PANTHER" id="PTHR11102:SF160">
    <property type="entry name" value="ERAD-ASSOCIATED E3 UBIQUITIN-PROTEIN LIGASE COMPONENT HRD3"/>
    <property type="match status" value="1"/>
</dbReference>
<keyword evidence="1" id="KW-0732">Signal</keyword>
<dbReference type="SUPFAM" id="SSF81901">
    <property type="entry name" value="HCP-like"/>
    <property type="match status" value="1"/>
</dbReference>
<dbReference type="SMART" id="SM00671">
    <property type="entry name" value="SEL1"/>
    <property type="match status" value="4"/>
</dbReference>
<dbReference type="Proteomes" id="UP000248795">
    <property type="component" value="Unassembled WGS sequence"/>
</dbReference>
<protein>
    <recommendedName>
        <fullName evidence="4">Sel1 repeat family protein</fullName>
    </recommendedName>
</protein>
<name>A0A2W2AMZ9_9HYPH</name>
<dbReference type="EMBL" id="QKVK01000004">
    <property type="protein sequence ID" value="PZF76761.1"/>
    <property type="molecule type" value="Genomic_DNA"/>
</dbReference>
<dbReference type="InterPro" id="IPR006597">
    <property type="entry name" value="Sel1-like"/>
</dbReference>
<sequence>MSMRAPSGVWRMHAGIRHVILAAVSMLMMLAPATAADDDEKGPLAEFYSYLPAAPDIHLPEFSIPFWTDDLKKAKRAYKNGDYERALKLFRRASDDGNIVADWYLGHMYSQGVGVPRNDAMAYSYYSRVAEHYDPEETDPNRLRITVDAMVRLADYQRRGAVNAGLQPDPKAAAQSYLKIATAYGHPAAQYALGVMSIKGEGVKKNPQQGLKWLMAAARKRYAPAEAYLGDLYWSGQIVNADRTRAVMWYILARESARPDENPEIFSRAEQIEASVGADERIEAEARARVWEERYPAGKVKAAGD</sequence>
<proteinExistence type="predicted"/>
<dbReference type="AlphaFoldDB" id="A0A2W2AMZ9"/>
<dbReference type="InterPro" id="IPR050767">
    <property type="entry name" value="Sel1_AlgK"/>
</dbReference>
<dbReference type="PANTHER" id="PTHR11102">
    <property type="entry name" value="SEL-1-LIKE PROTEIN"/>
    <property type="match status" value="1"/>
</dbReference>
<reference evidence="3" key="1">
    <citation type="submission" date="2018-06" db="EMBL/GenBank/DDBJ databases">
        <title>Aestuariibacter litoralis strain KCTC 52945T.</title>
        <authorList>
            <person name="Li X."/>
            <person name="Salam N."/>
            <person name="Li J.-L."/>
            <person name="Chen Y.-M."/>
            <person name="Yang Z.-W."/>
            <person name="Zhang L.-Y."/>
            <person name="Han M.-X."/>
            <person name="Xiao M."/>
            <person name="Li W.-J."/>
        </authorList>
    </citation>
    <scope>NUCLEOTIDE SEQUENCE [LARGE SCALE GENOMIC DNA]</scope>
    <source>
        <strain evidence="3">KCTC 52945</strain>
    </source>
</reference>
<feature type="chain" id="PRO_5015892771" description="Sel1 repeat family protein" evidence="1">
    <location>
        <begin position="36"/>
        <end position="305"/>
    </location>
</feature>
<dbReference type="Gene3D" id="1.25.40.10">
    <property type="entry name" value="Tetratricopeptide repeat domain"/>
    <property type="match status" value="2"/>
</dbReference>
<evidence type="ECO:0008006" key="4">
    <source>
        <dbReference type="Google" id="ProtNLM"/>
    </source>
</evidence>
<evidence type="ECO:0000313" key="2">
    <source>
        <dbReference type="EMBL" id="PZF76761.1"/>
    </source>
</evidence>
<dbReference type="InterPro" id="IPR011990">
    <property type="entry name" value="TPR-like_helical_dom_sf"/>
</dbReference>
<evidence type="ECO:0000256" key="1">
    <source>
        <dbReference type="SAM" id="SignalP"/>
    </source>
</evidence>
<evidence type="ECO:0000313" key="3">
    <source>
        <dbReference type="Proteomes" id="UP000248795"/>
    </source>
</evidence>
<keyword evidence="3" id="KW-1185">Reference proteome</keyword>
<feature type="signal peptide" evidence="1">
    <location>
        <begin position="1"/>
        <end position="35"/>
    </location>
</feature>